<evidence type="ECO:0000259" key="15">
    <source>
        <dbReference type="PROSITE" id="PS50054"/>
    </source>
</evidence>
<evidence type="ECO:0000256" key="9">
    <source>
        <dbReference type="ARBA" id="ARBA00023242"/>
    </source>
</evidence>
<comment type="catalytic activity">
    <reaction evidence="11">
        <text>O-phospho-L-threonyl-[protein] + H2O = L-threonyl-[protein] + phosphate</text>
        <dbReference type="Rhea" id="RHEA:47004"/>
        <dbReference type="Rhea" id="RHEA-COMP:11060"/>
        <dbReference type="Rhea" id="RHEA-COMP:11605"/>
        <dbReference type="ChEBI" id="CHEBI:15377"/>
        <dbReference type="ChEBI" id="CHEBI:30013"/>
        <dbReference type="ChEBI" id="CHEBI:43474"/>
        <dbReference type="ChEBI" id="CHEBI:61977"/>
        <dbReference type="EC" id="3.1.3.16"/>
    </reaction>
</comment>
<dbReference type="GO" id="GO:0004722">
    <property type="term" value="F:protein serine/threonine phosphatase activity"/>
    <property type="evidence" value="ECO:0007669"/>
    <property type="project" value="UniProtKB-EC"/>
</dbReference>
<evidence type="ECO:0000256" key="4">
    <source>
        <dbReference type="ARBA" id="ARBA00013064"/>
    </source>
</evidence>
<dbReference type="Proteomes" id="UP000318571">
    <property type="component" value="Chromosome 4"/>
</dbReference>
<dbReference type="EC" id="3.1.3.16" evidence="5"/>
<gene>
    <name evidence="17" type="ORF">TCAL_14664</name>
</gene>
<evidence type="ECO:0000256" key="7">
    <source>
        <dbReference type="ARBA" id="ARBA00022801"/>
    </source>
</evidence>
<dbReference type="EC" id="3.1.3.48" evidence="4"/>
<evidence type="ECO:0000256" key="11">
    <source>
        <dbReference type="ARBA" id="ARBA00048336"/>
    </source>
</evidence>
<evidence type="ECO:0000313" key="17">
    <source>
        <dbReference type="EMBL" id="TRY67288.1"/>
    </source>
</evidence>
<comment type="subcellular location">
    <subcellularLocation>
        <location evidence="2">Cytoplasm</location>
        <location evidence="2">Cytosol</location>
    </subcellularLocation>
    <subcellularLocation>
        <location evidence="1">Nucleus</location>
    </subcellularLocation>
</comment>
<comment type="similarity">
    <text evidence="3">Belongs to the protein-tyrosine phosphatase family. Non-receptor class dual specificity subfamily.</text>
</comment>
<evidence type="ECO:0000256" key="10">
    <source>
        <dbReference type="ARBA" id="ARBA00047761"/>
    </source>
</evidence>
<evidence type="ECO:0000256" key="5">
    <source>
        <dbReference type="ARBA" id="ARBA00013081"/>
    </source>
</evidence>
<dbReference type="PANTHER" id="PTHR23339">
    <property type="entry name" value="TYROSINE SPECIFIC PROTEIN PHOSPHATASE AND DUAL SPECIFICITY PROTEIN PHOSPHATASE"/>
    <property type="match status" value="1"/>
</dbReference>
<comment type="function">
    <text evidence="12">Protein phosphatase that mediates dephosphorylation of proteins phosphorylated on Tyr and Ser/Thr residues. In vitro, it can dephosphorylate p44-ERK1 (MAPK3) but not p54 SAPK-beta (MAPK10) in vitro. Able to enhance activation of JNK and p38 (MAPK14).</text>
</comment>
<dbReference type="GO" id="GO:0004725">
    <property type="term" value="F:protein tyrosine phosphatase activity"/>
    <property type="evidence" value="ECO:0007669"/>
    <property type="project" value="UniProtKB-EC"/>
</dbReference>
<dbReference type="SUPFAM" id="SSF52799">
    <property type="entry name" value="(Phosphotyrosine protein) phosphatases II"/>
    <property type="match status" value="1"/>
</dbReference>
<dbReference type="SMART" id="SM00404">
    <property type="entry name" value="PTPc_motif"/>
    <property type="match status" value="1"/>
</dbReference>
<dbReference type="InterPro" id="IPR020422">
    <property type="entry name" value="TYR_PHOSPHATASE_DUAL_dom"/>
</dbReference>
<dbReference type="InterPro" id="IPR057023">
    <property type="entry name" value="PTP-SAK"/>
</dbReference>
<dbReference type="InterPro" id="IPR016130">
    <property type="entry name" value="Tyr_Pase_AS"/>
</dbReference>
<dbReference type="PROSITE" id="PS50056">
    <property type="entry name" value="TYR_PHOSPHATASE_2"/>
    <property type="match status" value="1"/>
</dbReference>
<accession>A0A553NPC0</accession>
<dbReference type="InterPro" id="IPR000387">
    <property type="entry name" value="Tyr_Pase_dom"/>
</dbReference>
<evidence type="ECO:0000256" key="13">
    <source>
        <dbReference type="ARBA" id="ARBA00068789"/>
    </source>
</evidence>
<dbReference type="FunFam" id="3.90.190.10:FF:000063">
    <property type="entry name" value="Dual specificity phosphatase 23"/>
    <property type="match status" value="1"/>
</dbReference>
<evidence type="ECO:0000259" key="16">
    <source>
        <dbReference type="PROSITE" id="PS50056"/>
    </source>
</evidence>
<evidence type="ECO:0000256" key="6">
    <source>
        <dbReference type="ARBA" id="ARBA00022490"/>
    </source>
</evidence>
<reference evidence="17 18" key="1">
    <citation type="journal article" date="2018" name="Nat. Ecol. Evol.">
        <title>Genomic signatures of mitonuclear coevolution across populations of Tigriopus californicus.</title>
        <authorList>
            <person name="Barreto F.S."/>
            <person name="Watson E.T."/>
            <person name="Lima T.G."/>
            <person name="Willett C.S."/>
            <person name="Edmands S."/>
            <person name="Li W."/>
            <person name="Burton R.S."/>
        </authorList>
    </citation>
    <scope>NUCLEOTIDE SEQUENCE [LARGE SCALE GENOMIC DNA]</scope>
    <source>
        <strain evidence="17 18">San Diego</strain>
    </source>
</reference>
<feature type="domain" description="Tyrosine specific protein phosphatases" evidence="16">
    <location>
        <begin position="74"/>
        <end position="139"/>
    </location>
</feature>
<dbReference type="InterPro" id="IPR003595">
    <property type="entry name" value="Tyr_Pase_cat"/>
</dbReference>
<evidence type="ECO:0000256" key="14">
    <source>
        <dbReference type="ARBA" id="ARBA00081937"/>
    </source>
</evidence>
<keyword evidence="8" id="KW-0904">Protein phosphatase</keyword>
<name>A0A553NPC0_TIGCA</name>
<proteinExistence type="inferred from homology"/>
<organism evidence="17 18">
    <name type="scientific">Tigriopus californicus</name>
    <name type="common">Marine copepod</name>
    <dbReference type="NCBI Taxonomy" id="6832"/>
    <lineage>
        <taxon>Eukaryota</taxon>
        <taxon>Metazoa</taxon>
        <taxon>Ecdysozoa</taxon>
        <taxon>Arthropoda</taxon>
        <taxon>Crustacea</taxon>
        <taxon>Multicrustacea</taxon>
        <taxon>Hexanauplia</taxon>
        <taxon>Copepoda</taxon>
        <taxon>Harpacticoida</taxon>
        <taxon>Harpacticidae</taxon>
        <taxon>Tigriopus</taxon>
    </lineage>
</organism>
<keyword evidence="9" id="KW-0539">Nucleus</keyword>
<dbReference type="EMBL" id="VCGU01000011">
    <property type="protein sequence ID" value="TRY67288.1"/>
    <property type="molecule type" value="Genomic_DNA"/>
</dbReference>
<dbReference type="GO" id="GO:0005634">
    <property type="term" value="C:nucleus"/>
    <property type="evidence" value="ECO:0007669"/>
    <property type="project" value="UniProtKB-SubCell"/>
</dbReference>
<dbReference type="PROSITE" id="PS00383">
    <property type="entry name" value="TYR_PHOSPHATASE_1"/>
    <property type="match status" value="1"/>
</dbReference>
<dbReference type="Gene3D" id="3.90.190.10">
    <property type="entry name" value="Protein tyrosine phosphatase superfamily"/>
    <property type="match status" value="1"/>
</dbReference>
<dbReference type="STRING" id="6832.A0A553NPC0"/>
<dbReference type="OrthoDB" id="19045at2759"/>
<evidence type="ECO:0000256" key="8">
    <source>
        <dbReference type="ARBA" id="ARBA00022912"/>
    </source>
</evidence>
<sequence length="152" mass="17967">MSSPRNFSWIFVNKLAGSSCPRSEAEMAWLKRQNIKHIVTLSDDFLPPQIPLVYFKHKHIFVQEFQAPNLSQIKDFIAYCHRVREQHESLLVHCRQGLGRTGVMLACYLVEFEGMNWRVAIQRVRELRPWSIETKGQEIAVHDYYAHRKKQE</sequence>
<comment type="catalytic activity">
    <reaction evidence="10">
        <text>O-phospho-L-seryl-[protein] + H2O = L-seryl-[protein] + phosphate</text>
        <dbReference type="Rhea" id="RHEA:20629"/>
        <dbReference type="Rhea" id="RHEA-COMP:9863"/>
        <dbReference type="Rhea" id="RHEA-COMP:11604"/>
        <dbReference type="ChEBI" id="CHEBI:15377"/>
        <dbReference type="ChEBI" id="CHEBI:29999"/>
        <dbReference type="ChEBI" id="CHEBI:43474"/>
        <dbReference type="ChEBI" id="CHEBI:83421"/>
        <dbReference type="EC" id="3.1.3.16"/>
    </reaction>
</comment>
<dbReference type="InterPro" id="IPR029021">
    <property type="entry name" value="Prot-tyrosine_phosphatase-like"/>
</dbReference>
<dbReference type="InterPro" id="IPR050561">
    <property type="entry name" value="PTP"/>
</dbReference>
<keyword evidence="18" id="KW-1185">Reference proteome</keyword>
<comment type="caution">
    <text evidence="17">The sequence shown here is derived from an EMBL/GenBank/DDBJ whole genome shotgun (WGS) entry which is preliminary data.</text>
</comment>
<keyword evidence="6" id="KW-0963">Cytoplasm</keyword>
<dbReference type="Pfam" id="PF22784">
    <property type="entry name" value="PTP-SAK"/>
    <property type="match status" value="1"/>
</dbReference>
<evidence type="ECO:0000256" key="1">
    <source>
        <dbReference type="ARBA" id="ARBA00004123"/>
    </source>
</evidence>
<evidence type="ECO:0000256" key="2">
    <source>
        <dbReference type="ARBA" id="ARBA00004514"/>
    </source>
</evidence>
<dbReference type="OMA" id="CESKPPH"/>
<keyword evidence="7" id="KW-0378">Hydrolase</keyword>
<evidence type="ECO:0000313" key="18">
    <source>
        <dbReference type="Proteomes" id="UP000318571"/>
    </source>
</evidence>
<evidence type="ECO:0000256" key="3">
    <source>
        <dbReference type="ARBA" id="ARBA00008601"/>
    </source>
</evidence>
<protein>
    <recommendedName>
        <fullName evidence="13">Dual specificity protein phosphatase 23</fullName>
        <ecNumber evidence="5">3.1.3.16</ecNumber>
        <ecNumber evidence="4">3.1.3.48</ecNumber>
    </recommendedName>
    <alternativeName>
        <fullName evidence="14">Low molecular mass dual specificity phosphatase 3</fullName>
    </alternativeName>
</protein>
<evidence type="ECO:0000256" key="12">
    <source>
        <dbReference type="ARBA" id="ARBA00053915"/>
    </source>
</evidence>
<feature type="domain" description="Tyrosine-protein phosphatase" evidence="15">
    <location>
        <begin position="6"/>
        <end position="150"/>
    </location>
</feature>
<dbReference type="AlphaFoldDB" id="A0A553NPC0"/>
<dbReference type="PROSITE" id="PS50054">
    <property type="entry name" value="TYR_PHOSPHATASE_DUAL"/>
    <property type="match status" value="1"/>
</dbReference>
<dbReference type="GO" id="GO:0005829">
    <property type="term" value="C:cytosol"/>
    <property type="evidence" value="ECO:0007669"/>
    <property type="project" value="UniProtKB-SubCell"/>
</dbReference>